<reference evidence="2" key="1">
    <citation type="submission" date="2022-01" db="EMBL/GenBank/DDBJ databases">
        <title>Genome Sequence Resource for Two Populations of Ditylenchus destructor, the Migratory Endoparasitic Phytonematode.</title>
        <authorList>
            <person name="Zhang H."/>
            <person name="Lin R."/>
            <person name="Xie B."/>
        </authorList>
    </citation>
    <scope>NUCLEOTIDE SEQUENCE</scope>
    <source>
        <strain evidence="2">BazhouSP</strain>
    </source>
</reference>
<keyword evidence="1" id="KW-0472">Membrane</keyword>
<organism evidence="2 3">
    <name type="scientific">Ditylenchus destructor</name>
    <dbReference type="NCBI Taxonomy" id="166010"/>
    <lineage>
        <taxon>Eukaryota</taxon>
        <taxon>Metazoa</taxon>
        <taxon>Ecdysozoa</taxon>
        <taxon>Nematoda</taxon>
        <taxon>Chromadorea</taxon>
        <taxon>Rhabditida</taxon>
        <taxon>Tylenchina</taxon>
        <taxon>Tylenchomorpha</taxon>
        <taxon>Sphaerularioidea</taxon>
        <taxon>Anguinidae</taxon>
        <taxon>Anguininae</taxon>
        <taxon>Ditylenchus</taxon>
    </lineage>
</organism>
<dbReference type="InterPro" id="IPR006954">
    <property type="entry name" value="Mlt-10-like"/>
</dbReference>
<dbReference type="EMBL" id="JAKKPZ010000101">
    <property type="protein sequence ID" value="KAI1702303.1"/>
    <property type="molecule type" value="Genomic_DNA"/>
</dbReference>
<evidence type="ECO:0000313" key="2">
    <source>
        <dbReference type="EMBL" id="KAI1702303.1"/>
    </source>
</evidence>
<keyword evidence="1" id="KW-0812">Transmembrane</keyword>
<feature type="transmembrane region" description="Helical" evidence="1">
    <location>
        <begin position="311"/>
        <end position="333"/>
    </location>
</feature>
<feature type="transmembrane region" description="Helical" evidence="1">
    <location>
        <begin position="372"/>
        <end position="389"/>
    </location>
</feature>
<keyword evidence="1" id="KW-1133">Transmembrane helix</keyword>
<sequence length="464" mass="51576">MPLAISAIVRKFESVRHFSFKLPSVFNDPAKLKQWISKKKNSTKCKEPMEKLLALLRQGLKLGYTIAGKNTTDFDDKTLKIVSPRFLSVVPEEDQSKNDTVDFLSPSLFALHNKGKDVEQAASLPNLMRNFSVGDQDKWMDLIMEAAGVVEQVEKLDTDYKKAENMEEYKKKYEKEFRAKDGTPLYFTPENVTKTFGQAEQRKIDTHVNLSQSLSKEQIKEMNRTGYVLMTPAQMHVLYGDHSPYNNSEALRRFAPLNSSNLEAVVEKDIHRTAALKSFKIRQKEPVILSPTSFTTFTGLSFNSPFVLSPIIFSPLILAPTVIGPIILSPVIFTPVILSPRLLAPVVLSPFAFVPFVLSPLALYPVVLSPGVFIPLILSPMVLAPFILSPQAFTPIILSPLALSPFILNPTVFSPLVLSPFVLTPILFSPQALGALVLSPYALSPVIQSKLIAYSVILSPSWLS</sequence>
<gene>
    <name evidence="2" type="ORF">DdX_15572</name>
</gene>
<name>A0AAD4MS16_9BILA</name>
<proteinExistence type="predicted"/>
<evidence type="ECO:0000256" key="1">
    <source>
        <dbReference type="SAM" id="Phobius"/>
    </source>
</evidence>
<comment type="caution">
    <text evidence="2">The sequence shown here is derived from an EMBL/GenBank/DDBJ whole genome shotgun (WGS) entry which is preliminary data.</text>
</comment>
<dbReference type="PANTHER" id="PTHR21523:SF37">
    <property type="entry name" value="MLT-TEN (MLT-10) RELATED"/>
    <property type="match status" value="1"/>
</dbReference>
<dbReference type="Proteomes" id="UP001201812">
    <property type="component" value="Unassembled WGS sequence"/>
</dbReference>
<accession>A0AAD4MS16</accession>
<protein>
    <submittedName>
        <fullName evidence="2">Moulting cycle domain-containing protein</fullName>
    </submittedName>
</protein>
<dbReference type="AlphaFoldDB" id="A0AAD4MS16"/>
<dbReference type="Pfam" id="PF04870">
    <property type="entry name" value="Moulting_cycle"/>
    <property type="match status" value="1"/>
</dbReference>
<feature type="transmembrane region" description="Helical" evidence="1">
    <location>
        <begin position="342"/>
        <end position="366"/>
    </location>
</feature>
<keyword evidence="3" id="KW-1185">Reference proteome</keyword>
<evidence type="ECO:0000313" key="3">
    <source>
        <dbReference type="Proteomes" id="UP001201812"/>
    </source>
</evidence>
<dbReference type="PANTHER" id="PTHR21523">
    <property type="match status" value="1"/>
</dbReference>